<feature type="transmembrane region" description="Helical" evidence="1">
    <location>
        <begin position="163"/>
        <end position="185"/>
    </location>
</feature>
<protein>
    <submittedName>
        <fullName evidence="2">DUF3177 family protein</fullName>
    </submittedName>
</protein>
<accession>A0A6M8B6N3</accession>
<gene>
    <name evidence="2" type="ORF">HPC62_11160</name>
</gene>
<dbReference type="Pfam" id="PF11375">
    <property type="entry name" value="DUF3177"/>
    <property type="match status" value="1"/>
</dbReference>
<evidence type="ECO:0000313" key="3">
    <source>
        <dbReference type="Proteomes" id="UP000505210"/>
    </source>
</evidence>
<feature type="transmembrane region" description="Helical" evidence="1">
    <location>
        <begin position="68"/>
        <end position="87"/>
    </location>
</feature>
<evidence type="ECO:0000256" key="1">
    <source>
        <dbReference type="SAM" id="Phobius"/>
    </source>
</evidence>
<keyword evidence="1" id="KW-1133">Transmembrane helix</keyword>
<dbReference type="KEGG" id="theu:HPC62_11160"/>
<organism evidence="2 3">
    <name type="scientific">Thermoleptolyngbya sichuanensis A183</name>
    <dbReference type="NCBI Taxonomy" id="2737172"/>
    <lineage>
        <taxon>Bacteria</taxon>
        <taxon>Bacillati</taxon>
        <taxon>Cyanobacteriota</taxon>
        <taxon>Cyanophyceae</taxon>
        <taxon>Oculatellales</taxon>
        <taxon>Oculatellaceae</taxon>
        <taxon>Thermoleptolyngbya</taxon>
        <taxon>Thermoleptolyngbya sichuanensis</taxon>
    </lineage>
</organism>
<dbReference type="Proteomes" id="UP000505210">
    <property type="component" value="Chromosome"/>
</dbReference>
<keyword evidence="1" id="KW-0472">Membrane</keyword>
<feature type="transmembrane region" description="Helical" evidence="1">
    <location>
        <begin position="44"/>
        <end position="62"/>
    </location>
</feature>
<name>A0A6M8B6N3_9CYAN</name>
<reference evidence="2 3" key="1">
    <citation type="submission" date="2020-05" db="EMBL/GenBank/DDBJ databases">
        <title>Complete genome sequence of of a novel Thermoleptolyngbya strain isolated from hot springs of Ganzi, Sichuan China.</title>
        <authorList>
            <person name="Tang J."/>
            <person name="Daroch M."/>
            <person name="Li L."/>
            <person name="Waleron K."/>
            <person name="Waleron M."/>
            <person name="Waleron M."/>
        </authorList>
    </citation>
    <scope>NUCLEOTIDE SEQUENCE [LARGE SCALE GENOMIC DNA]</scope>
    <source>
        <strain evidence="2 3">PKUAC-SCTA183</strain>
    </source>
</reference>
<evidence type="ECO:0000313" key="2">
    <source>
        <dbReference type="EMBL" id="QKD82664.1"/>
    </source>
</evidence>
<keyword evidence="1" id="KW-0812">Transmembrane</keyword>
<dbReference type="RefSeq" id="WP_172355663.1">
    <property type="nucleotide sequence ID" value="NZ_CP053661.1"/>
</dbReference>
<feature type="transmembrane region" description="Helical" evidence="1">
    <location>
        <begin position="12"/>
        <end position="32"/>
    </location>
</feature>
<feature type="transmembrane region" description="Helical" evidence="1">
    <location>
        <begin position="107"/>
        <end position="127"/>
    </location>
</feature>
<dbReference type="InterPro" id="IPR021515">
    <property type="entry name" value="DUF3177"/>
</dbReference>
<dbReference type="EMBL" id="CP053661">
    <property type="protein sequence ID" value="QKD82664.1"/>
    <property type="molecule type" value="Genomic_DNA"/>
</dbReference>
<proteinExistence type="predicted"/>
<keyword evidence="3" id="KW-1185">Reference proteome</keyword>
<dbReference type="AlphaFoldDB" id="A0A6M8B6N3"/>
<sequence length="197" mass="22635">MSPDLLRSLVWMDYRLAVLFAVLLPLILLIWATVKQAEAMQRLLIIYWRVSSLLAITVYLLIGDLKIGFLASFLARILIPVGLWFWVDLNEEIDDQRSSPLKFVFSAWRWALTIYSTLGAIATIPFLQCAFSDASYPTSFCQVWREAPLIYKDILHANYRLPFLGFLGIVGLVIYLIYFGHFVIVRLGRQGRSAIEQ</sequence>